<dbReference type="InterPro" id="IPR013783">
    <property type="entry name" value="Ig-like_fold"/>
</dbReference>
<evidence type="ECO:0000256" key="1">
    <source>
        <dbReference type="SAM" id="MobiDB-lite"/>
    </source>
</evidence>
<keyword evidence="2" id="KW-0472">Membrane</keyword>
<dbReference type="InterPro" id="IPR036116">
    <property type="entry name" value="FN3_sf"/>
</dbReference>
<dbReference type="CDD" id="cd00063">
    <property type="entry name" value="FN3"/>
    <property type="match status" value="1"/>
</dbReference>
<sequence length="258" mass="28756">MDTRVSDSNGARSPAKTLANFINYNLLMEDRSGRFSVIYRGSDVTHKVQEVVNIQSTSLKSRHVMKLAKDQSLTSTLSLQPSPHLHSKCYSISTREDCSDMSNRTQAPKVHPLNNNCCEIKWESLEPIKGDPIVYCLQVTTGKKANQIYKGPNTSFSFSNYHANSRYRFKVCAGRRYETSNGLQELWGPYSPSALFSTYKHHSGHGKGSGGRGKGNHHEKAEKCKTEMSDDTFVLTLLIGFALIAVLCAVAVQYLLIN</sequence>
<proteinExistence type="predicted"/>
<feature type="transmembrane region" description="Helical" evidence="2">
    <location>
        <begin position="233"/>
        <end position="257"/>
    </location>
</feature>
<reference evidence="4 5" key="1">
    <citation type="submission" date="2024-08" db="EMBL/GenBank/DDBJ databases">
        <title>The draft genome of Apodemus speciosus.</title>
        <authorList>
            <person name="Nabeshima K."/>
            <person name="Suzuki S."/>
            <person name="Onuma M."/>
        </authorList>
    </citation>
    <scope>NUCLEOTIDE SEQUENCE [LARGE SCALE GENOMIC DNA]</scope>
    <source>
        <strain evidence="4">IB14-021</strain>
    </source>
</reference>
<keyword evidence="2" id="KW-0812">Transmembrane</keyword>
<evidence type="ECO:0000313" key="4">
    <source>
        <dbReference type="EMBL" id="GAB1303061.1"/>
    </source>
</evidence>
<evidence type="ECO:0000259" key="3">
    <source>
        <dbReference type="PROSITE" id="PS50853"/>
    </source>
</evidence>
<dbReference type="PROSITE" id="PS50853">
    <property type="entry name" value="FN3"/>
    <property type="match status" value="1"/>
</dbReference>
<evidence type="ECO:0000256" key="2">
    <source>
        <dbReference type="SAM" id="Phobius"/>
    </source>
</evidence>
<protein>
    <submittedName>
        <fullName evidence="4">Fibronectin type III domain containing protein 3C1</fullName>
    </submittedName>
</protein>
<keyword evidence="2" id="KW-1133">Transmembrane helix</keyword>
<keyword evidence="5" id="KW-1185">Reference proteome</keyword>
<dbReference type="SUPFAM" id="SSF49265">
    <property type="entry name" value="Fibronectin type III"/>
    <property type="match status" value="1"/>
</dbReference>
<feature type="region of interest" description="Disordered" evidence="1">
    <location>
        <begin position="201"/>
        <end position="222"/>
    </location>
</feature>
<feature type="domain" description="Fibronectin type-III" evidence="3">
    <location>
        <begin position="104"/>
        <end position="201"/>
    </location>
</feature>
<dbReference type="Proteomes" id="UP001623349">
    <property type="component" value="Unassembled WGS sequence"/>
</dbReference>
<accession>A0ABQ0FUY1</accession>
<gene>
    <name evidence="4" type="ORF">APTSU1_001830200</name>
</gene>
<organism evidence="4 5">
    <name type="scientific">Apodemus speciosus</name>
    <name type="common">Large Japanese field mouse</name>
    <dbReference type="NCBI Taxonomy" id="105296"/>
    <lineage>
        <taxon>Eukaryota</taxon>
        <taxon>Metazoa</taxon>
        <taxon>Chordata</taxon>
        <taxon>Craniata</taxon>
        <taxon>Vertebrata</taxon>
        <taxon>Euteleostomi</taxon>
        <taxon>Mammalia</taxon>
        <taxon>Eutheria</taxon>
        <taxon>Euarchontoglires</taxon>
        <taxon>Glires</taxon>
        <taxon>Rodentia</taxon>
        <taxon>Myomorpha</taxon>
        <taxon>Muroidea</taxon>
        <taxon>Muridae</taxon>
        <taxon>Murinae</taxon>
        <taxon>Apodemus</taxon>
    </lineage>
</organism>
<dbReference type="Gene3D" id="2.60.40.10">
    <property type="entry name" value="Immunoglobulins"/>
    <property type="match status" value="1"/>
</dbReference>
<evidence type="ECO:0000313" key="5">
    <source>
        <dbReference type="Proteomes" id="UP001623349"/>
    </source>
</evidence>
<dbReference type="InterPro" id="IPR003961">
    <property type="entry name" value="FN3_dom"/>
</dbReference>
<name>A0ABQ0FUY1_APOSI</name>
<dbReference type="EMBL" id="BAAFST010000020">
    <property type="protein sequence ID" value="GAB1303061.1"/>
    <property type="molecule type" value="Genomic_DNA"/>
</dbReference>
<comment type="caution">
    <text evidence="4">The sequence shown here is derived from an EMBL/GenBank/DDBJ whole genome shotgun (WGS) entry which is preliminary data.</text>
</comment>